<proteinExistence type="predicted"/>
<dbReference type="SUPFAM" id="SSF53448">
    <property type="entry name" value="Nucleotide-diphospho-sugar transferases"/>
    <property type="match status" value="1"/>
</dbReference>
<evidence type="ECO:0000313" key="3">
    <source>
        <dbReference type="Proteomes" id="UP000238430"/>
    </source>
</evidence>
<organism evidence="2 3">
    <name type="scientific">Mesoflavibacter zeaxanthinifaciens subsp. sabulilitoris</name>
    <dbReference type="NCBI Taxonomy" id="1520893"/>
    <lineage>
        <taxon>Bacteria</taxon>
        <taxon>Pseudomonadati</taxon>
        <taxon>Bacteroidota</taxon>
        <taxon>Flavobacteriia</taxon>
        <taxon>Flavobacteriales</taxon>
        <taxon>Flavobacteriaceae</taxon>
        <taxon>Mesoflavibacter</taxon>
    </lineage>
</organism>
<comment type="caution">
    <text evidence="2">The sequence shown here is derived from an EMBL/GenBank/DDBJ whole genome shotgun (WGS) entry which is preliminary data.</text>
</comment>
<dbReference type="PANTHER" id="PTHR22916:SF3">
    <property type="entry name" value="UDP-GLCNAC:BETAGAL BETA-1,3-N-ACETYLGLUCOSAMINYLTRANSFERASE-LIKE PROTEIN 1"/>
    <property type="match status" value="1"/>
</dbReference>
<feature type="domain" description="Glycosyltransferase 2-like" evidence="1">
    <location>
        <begin position="10"/>
        <end position="128"/>
    </location>
</feature>
<evidence type="ECO:0000313" key="2">
    <source>
        <dbReference type="EMBL" id="PSG89335.1"/>
    </source>
</evidence>
<dbReference type="RefSeq" id="WP_106679517.1">
    <property type="nucleotide sequence ID" value="NZ_JACHWV010000003.1"/>
</dbReference>
<reference evidence="2 3" key="1">
    <citation type="submission" date="2018-03" db="EMBL/GenBank/DDBJ databases">
        <title>Mesoflavibacter sp. HG37 and Mesoflavibacter sp. HG96 sp.nov., two marine bacteria isolated from seawater of Western Pacific Ocean.</title>
        <authorList>
            <person name="Cheng H."/>
            <person name="Wu Y.-H."/>
            <person name="Guo L.-L."/>
            <person name="Xu X.-W."/>
        </authorList>
    </citation>
    <scope>NUCLEOTIDE SEQUENCE [LARGE SCALE GENOMIC DNA]</scope>
    <source>
        <strain evidence="2 3">KCTC 42117</strain>
    </source>
</reference>
<dbReference type="Proteomes" id="UP000238430">
    <property type="component" value="Unassembled WGS sequence"/>
</dbReference>
<accession>A0A2T1NB49</accession>
<dbReference type="Pfam" id="PF00535">
    <property type="entry name" value="Glycos_transf_2"/>
    <property type="match status" value="1"/>
</dbReference>
<dbReference type="OrthoDB" id="199095at2"/>
<dbReference type="InterPro" id="IPR029044">
    <property type="entry name" value="Nucleotide-diphossugar_trans"/>
</dbReference>
<protein>
    <submittedName>
        <fullName evidence="2">Glycosyl transferase</fullName>
    </submittedName>
</protein>
<gene>
    <name evidence="2" type="ORF">C7H61_10305</name>
</gene>
<dbReference type="Gene3D" id="3.90.550.10">
    <property type="entry name" value="Spore Coat Polysaccharide Biosynthesis Protein SpsA, Chain A"/>
    <property type="match status" value="1"/>
</dbReference>
<sequence length="303" mass="35035">MSYNTKFKVSVFILAYNQEKYIAQTIEAILAQNTNFEFNLIIGEDCSTDTTLDIIKGYQKNNPNRIKVVTSDKNVGLIENFIRTIKACDGKYIAICDGDDYWIDQNKLQTQVDFLEENPDYSLVFTDKNDLYTDGTLISPTLTKADTTIFADLVKSNYIPSVTVLFKNVFYNKNLPNWLGKYPYGDWPVYLMLLKDGGKIKYIKLITANYRKDAGITTSLRKDPSRVIKVNLSILQDIYKDIQFKTNKKEIKLSINQHKMALMKAENKAKHYLSALNILKSLVFKMPTHKLLRHYFRSLLVRK</sequence>
<dbReference type="InterPro" id="IPR001173">
    <property type="entry name" value="Glyco_trans_2-like"/>
</dbReference>
<dbReference type="GO" id="GO:0016758">
    <property type="term" value="F:hexosyltransferase activity"/>
    <property type="evidence" value="ECO:0007669"/>
    <property type="project" value="UniProtKB-ARBA"/>
</dbReference>
<evidence type="ECO:0000259" key="1">
    <source>
        <dbReference type="Pfam" id="PF00535"/>
    </source>
</evidence>
<dbReference type="AlphaFoldDB" id="A0A2T1NB49"/>
<keyword evidence="2" id="KW-0808">Transferase</keyword>
<dbReference type="EMBL" id="PXOT01000024">
    <property type="protein sequence ID" value="PSG89335.1"/>
    <property type="molecule type" value="Genomic_DNA"/>
</dbReference>
<keyword evidence="3" id="KW-1185">Reference proteome</keyword>
<name>A0A2T1NB49_9FLAO</name>
<dbReference type="PANTHER" id="PTHR22916">
    <property type="entry name" value="GLYCOSYLTRANSFERASE"/>
    <property type="match status" value="1"/>
</dbReference>